<dbReference type="InterPro" id="IPR050832">
    <property type="entry name" value="Bact_Acetyltransf"/>
</dbReference>
<dbReference type="Gene3D" id="3.40.630.30">
    <property type="match status" value="1"/>
</dbReference>
<dbReference type="GO" id="GO:0016746">
    <property type="term" value="F:acyltransferase activity"/>
    <property type="evidence" value="ECO:0007669"/>
    <property type="project" value="UniProtKB-KW"/>
</dbReference>
<dbReference type="GeneID" id="79317170"/>
<evidence type="ECO:0000259" key="3">
    <source>
        <dbReference type="PROSITE" id="PS51186"/>
    </source>
</evidence>
<dbReference type="SUPFAM" id="SSF55729">
    <property type="entry name" value="Acyl-CoA N-acyltransferases (Nat)"/>
    <property type="match status" value="1"/>
</dbReference>
<dbReference type="Proteomes" id="UP001596547">
    <property type="component" value="Unassembled WGS sequence"/>
</dbReference>
<dbReference type="CDD" id="cd04301">
    <property type="entry name" value="NAT_SF"/>
    <property type="match status" value="1"/>
</dbReference>
<dbReference type="InterPro" id="IPR000182">
    <property type="entry name" value="GNAT_dom"/>
</dbReference>
<reference evidence="4 5" key="1">
    <citation type="journal article" date="2019" name="Int. J. Syst. Evol. Microbiol.">
        <title>The Global Catalogue of Microorganisms (GCM) 10K type strain sequencing project: providing services to taxonomists for standard genome sequencing and annotation.</title>
        <authorList>
            <consortium name="The Broad Institute Genomics Platform"/>
            <consortium name="The Broad Institute Genome Sequencing Center for Infectious Disease"/>
            <person name="Wu L."/>
            <person name="Ma J."/>
        </authorList>
    </citation>
    <scope>NUCLEOTIDE SEQUENCE [LARGE SCALE GENOMIC DNA]</scope>
    <source>
        <strain evidence="4 5">PSR21</strain>
    </source>
</reference>
<dbReference type="PROSITE" id="PS51186">
    <property type="entry name" value="GNAT"/>
    <property type="match status" value="1"/>
</dbReference>
<keyword evidence="2 4" id="KW-0012">Acyltransferase</keyword>
<accession>A0ABD6AEK0</accession>
<dbReference type="EC" id="2.3.-.-" evidence="4"/>
<organism evidence="4 5">
    <name type="scientific">Halomarina halobia</name>
    <dbReference type="NCBI Taxonomy" id="3033386"/>
    <lineage>
        <taxon>Archaea</taxon>
        <taxon>Methanobacteriati</taxon>
        <taxon>Methanobacteriota</taxon>
        <taxon>Stenosarchaea group</taxon>
        <taxon>Halobacteria</taxon>
        <taxon>Halobacteriales</taxon>
        <taxon>Natronomonadaceae</taxon>
        <taxon>Halomarina</taxon>
    </lineage>
</organism>
<comment type="caution">
    <text evidence="4">The sequence shown here is derived from an EMBL/GenBank/DDBJ whole genome shotgun (WGS) entry which is preliminary data.</text>
</comment>
<dbReference type="InterPro" id="IPR016181">
    <property type="entry name" value="Acyl_CoA_acyltransferase"/>
</dbReference>
<evidence type="ECO:0000313" key="4">
    <source>
        <dbReference type="EMBL" id="MFC7318641.1"/>
    </source>
</evidence>
<name>A0ABD6AEK0_9EURY</name>
<dbReference type="RefSeq" id="WP_276306520.1">
    <property type="nucleotide sequence ID" value="NZ_CP119993.1"/>
</dbReference>
<protein>
    <submittedName>
        <fullName evidence="4">GNAT family N-acetyltransferase</fullName>
        <ecNumber evidence="4">2.3.-.-</ecNumber>
    </submittedName>
</protein>
<sequence length="188" mass="20797">MSTTHVETAAGDFPLPPFEFTDGDAREVLVAPYEGGPGDDEFEALRSMYDGWPRDTQSQGLPPIARTRTEQWLRDVLDGVNTVAWHGETAVGHAMLVPDPDAGGEEYELAVFVRPRYQGAGVGTRLVEGLLAQGYRAGVRVVWLTVGSWNDPALRLYRRLGFETTSFLQPGWLDEGPDAHIARMELRL</sequence>
<gene>
    <name evidence="4" type="ORF">ACFQPE_17850</name>
</gene>
<evidence type="ECO:0000313" key="5">
    <source>
        <dbReference type="Proteomes" id="UP001596547"/>
    </source>
</evidence>
<dbReference type="AlphaFoldDB" id="A0ABD6AEK0"/>
<evidence type="ECO:0000256" key="2">
    <source>
        <dbReference type="ARBA" id="ARBA00023315"/>
    </source>
</evidence>
<keyword evidence="1 4" id="KW-0808">Transferase</keyword>
<proteinExistence type="predicted"/>
<dbReference type="PANTHER" id="PTHR43877">
    <property type="entry name" value="AMINOALKYLPHOSPHONATE N-ACETYLTRANSFERASE-RELATED-RELATED"/>
    <property type="match status" value="1"/>
</dbReference>
<feature type="domain" description="N-acetyltransferase" evidence="3">
    <location>
        <begin position="28"/>
        <end position="188"/>
    </location>
</feature>
<dbReference type="Pfam" id="PF00583">
    <property type="entry name" value="Acetyltransf_1"/>
    <property type="match status" value="1"/>
</dbReference>
<keyword evidence="5" id="KW-1185">Reference proteome</keyword>
<dbReference type="EMBL" id="JBHTBF010000003">
    <property type="protein sequence ID" value="MFC7318641.1"/>
    <property type="molecule type" value="Genomic_DNA"/>
</dbReference>
<evidence type="ECO:0000256" key="1">
    <source>
        <dbReference type="ARBA" id="ARBA00022679"/>
    </source>
</evidence>